<dbReference type="Proteomes" id="UP000324974">
    <property type="component" value="Chromosome"/>
</dbReference>
<protein>
    <recommendedName>
        <fullName evidence="1">Carbohydrate binding module xylan-binding domain-containing protein</fullName>
    </recommendedName>
</protein>
<dbReference type="Pfam" id="PF16841">
    <property type="entry name" value="CBM60"/>
    <property type="match status" value="1"/>
</dbReference>
<proteinExistence type="predicted"/>
<evidence type="ECO:0000313" key="3">
    <source>
        <dbReference type="Proteomes" id="UP000324974"/>
    </source>
</evidence>
<dbReference type="InterPro" id="IPR031768">
    <property type="entry name" value="CBM60_xylan-bd"/>
</dbReference>
<dbReference type="AlphaFoldDB" id="A0A5C1ADR5"/>
<reference evidence="3" key="1">
    <citation type="submission" date="2019-08" db="EMBL/GenBank/DDBJ databases">
        <title>Limnoglobus roseus gen. nov., sp. nov., a novel freshwater planctomycete with a giant genome from the family Gemmataceae.</title>
        <authorList>
            <person name="Kulichevskaya I.S."/>
            <person name="Naumoff D.G."/>
            <person name="Miroshnikov K."/>
            <person name="Ivanova A."/>
            <person name="Philippov D.A."/>
            <person name="Hakobyan A."/>
            <person name="Rijpstra I.C."/>
            <person name="Sinninghe Damste J.S."/>
            <person name="Liesack W."/>
            <person name="Dedysh S.N."/>
        </authorList>
    </citation>
    <scope>NUCLEOTIDE SEQUENCE [LARGE SCALE GENOMIC DNA]</scope>
    <source>
        <strain evidence="3">PX52</strain>
    </source>
</reference>
<name>A0A5C1ADR5_9BACT</name>
<dbReference type="EMBL" id="CP042425">
    <property type="protein sequence ID" value="QEL15208.1"/>
    <property type="molecule type" value="Genomic_DNA"/>
</dbReference>
<organism evidence="2 3">
    <name type="scientific">Limnoglobus roseus</name>
    <dbReference type="NCBI Taxonomy" id="2598579"/>
    <lineage>
        <taxon>Bacteria</taxon>
        <taxon>Pseudomonadati</taxon>
        <taxon>Planctomycetota</taxon>
        <taxon>Planctomycetia</taxon>
        <taxon>Gemmatales</taxon>
        <taxon>Gemmataceae</taxon>
        <taxon>Limnoglobus</taxon>
    </lineage>
</organism>
<evidence type="ECO:0000259" key="1">
    <source>
        <dbReference type="Pfam" id="PF16841"/>
    </source>
</evidence>
<dbReference type="KEGG" id="lrs:PX52LOC_02123"/>
<feature type="domain" description="Carbohydrate binding module xylan-binding" evidence="1">
    <location>
        <begin position="75"/>
        <end position="148"/>
    </location>
</feature>
<dbReference type="RefSeq" id="WP_168218912.1">
    <property type="nucleotide sequence ID" value="NZ_CP042425.1"/>
</dbReference>
<evidence type="ECO:0000313" key="2">
    <source>
        <dbReference type="EMBL" id="QEL15208.1"/>
    </source>
</evidence>
<keyword evidence="3" id="KW-1185">Reference proteome</keyword>
<dbReference type="Gene3D" id="2.60.120.260">
    <property type="entry name" value="Galactose-binding domain-like"/>
    <property type="match status" value="1"/>
</dbReference>
<accession>A0A5C1ADR5</accession>
<sequence length="156" mass="17451">MFKRTLFAGVAALLGVAVVIAADPIKLELKNFKLKAAFDGGENLVGHDEGENRIFYYTNGSATAEVKVPEDGEYTIKIDAGCTKAEKDFAQIKISVGDVVVKDKFDLTAEEQKEYTFTAKLKKGDSKLVIEFLNDKYKENEYDLNFFLYKASLEKK</sequence>
<gene>
    <name evidence="2" type="ORF">PX52LOC_02123</name>
</gene>